<sequence length="195" mass="22688">MKFAPRRPSTRRSLSSDKKDIVSFLKRMLNQRMDEVADLNDQFSILQQAKEAEKAAYEMQLGQMRHEFQETKDKLMSENMLLADKLASLEEFRVQKKNLMAKFAALKEKLRNQEEEHKEIMYKLEKKAVLDKDRLKKEMVQKVNTVAAEFHQVSNDHMAETTKHATCENVAVSSQLAKKSEKSLVLIQEIDLVMV</sequence>
<comment type="similarity">
    <text evidence="2">Belongs to the CFAP157 family.</text>
</comment>
<organism evidence="8 9">
    <name type="scientific">Ranitomeya imitator</name>
    <name type="common">mimic poison frog</name>
    <dbReference type="NCBI Taxonomy" id="111125"/>
    <lineage>
        <taxon>Eukaryota</taxon>
        <taxon>Metazoa</taxon>
        <taxon>Chordata</taxon>
        <taxon>Craniata</taxon>
        <taxon>Vertebrata</taxon>
        <taxon>Euteleostomi</taxon>
        <taxon>Amphibia</taxon>
        <taxon>Batrachia</taxon>
        <taxon>Anura</taxon>
        <taxon>Neobatrachia</taxon>
        <taxon>Hyloidea</taxon>
        <taxon>Dendrobatidae</taxon>
        <taxon>Dendrobatinae</taxon>
        <taxon>Ranitomeya</taxon>
    </lineage>
</organism>
<dbReference type="PANTHER" id="PTHR31954">
    <property type="entry name" value="CILIA- AND FLAGELLA-ASSOCIATED PROTEIN 157"/>
    <property type="match status" value="1"/>
</dbReference>
<comment type="subcellular location">
    <subcellularLocation>
        <location evidence="1">Cell projection</location>
        <location evidence="1">Cilium</location>
    </subcellularLocation>
</comment>
<accession>A0ABN9MHT2</accession>
<comment type="caution">
    <text evidence="8">The sequence shown here is derived from an EMBL/GenBank/DDBJ whole genome shotgun (WGS) entry which is preliminary data.</text>
</comment>
<protein>
    <recommendedName>
        <fullName evidence="3">Cilia- and flagella-associated protein 157</fullName>
    </recommendedName>
</protein>
<name>A0ABN9MHT2_9NEOB</name>
<evidence type="ECO:0000256" key="1">
    <source>
        <dbReference type="ARBA" id="ARBA00004138"/>
    </source>
</evidence>
<evidence type="ECO:0000256" key="5">
    <source>
        <dbReference type="ARBA" id="ARBA00023069"/>
    </source>
</evidence>
<keyword evidence="5" id="KW-0969">Cilium</keyword>
<keyword evidence="9" id="KW-1185">Reference proteome</keyword>
<evidence type="ECO:0000256" key="2">
    <source>
        <dbReference type="ARBA" id="ARBA00010841"/>
    </source>
</evidence>
<evidence type="ECO:0000313" key="8">
    <source>
        <dbReference type="EMBL" id="CAJ0966341.1"/>
    </source>
</evidence>
<dbReference type="Proteomes" id="UP001176940">
    <property type="component" value="Unassembled WGS sequence"/>
</dbReference>
<dbReference type="InterPro" id="IPR038844">
    <property type="entry name" value="CFAP157"/>
</dbReference>
<feature type="coiled-coil region" evidence="7">
    <location>
        <begin position="89"/>
        <end position="127"/>
    </location>
</feature>
<dbReference type="PANTHER" id="PTHR31954:SF1">
    <property type="entry name" value="CILIA- AND FLAGELLA-ASSOCIATED PROTEIN 157"/>
    <property type="match status" value="1"/>
</dbReference>
<dbReference type="EMBL" id="CAUEEQ010073887">
    <property type="protein sequence ID" value="CAJ0966341.1"/>
    <property type="molecule type" value="Genomic_DNA"/>
</dbReference>
<reference evidence="8" key="1">
    <citation type="submission" date="2023-07" db="EMBL/GenBank/DDBJ databases">
        <authorList>
            <person name="Stuckert A."/>
        </authorList>
    </citation>
    <scope>NUCLEOTIDE SEQUENCE</scope>
</reference>
<evidence type="ECO:0000256" key="6">
    <source>
        <dbReference type="ARBA" id="ARBA00023273"/>
    </source>
</evidence>
<evidence type="ECO:0000256" key="7">
    <source>
        <dbReference type="SAM" id="Coils"/>
    </source>
</evidence>
<keyword evidence="4 7" id="KW-0175">Coiled coil</keyword>
<keyword evidence="6" id="KW-0966">Cell projection</keyword>
<proteinExistence type="inferred from homology"/>
<evidence type="ECO:0000256" key="3">
    <source>
        <dbReference type="ARBA" id="ARBA00014087"/>
    </source>
</evidence>
<evidence type="ECO:0000313" key="9">
    <source>
        <dbReference type="Proteomes" id="UP001176940"/>
    </source>
</evidence>
<gene>
    <name evidence="8" type="ORF">RIMI_LOCUS21213822</name>
</gene>
<evidence type="ECO:0000256" key="4">
    <source>
        <dbReference type="ARBA" id="ARBA00023054"/>
    </source>
</evidence>